<dbReference type="AlphaFoldDB" id="A0A922HVW7"/>
<sequence>MWSLDLVIHSLGCVYLYTYNEMQTEIYETRPLNLHKSISLYKKESAKLSKKKYKSPYGIKRKSCFDGLGVNIFQISPPDPFHDIVEWFEPRISQILLKSASVSRTQIKNKIQQINWINGPVKVKEDFSLKGKGTQKFEFLVRMMEIFPEWIEFPPEIYLSLRKCRLQFHITQKAISSVHEAHKNIFELDSKNQKLQNFMTKFVNSIYLQKKFSENLPTYVKSEELKLTNGKKYHYIGIEKILKTHIIDDNLIRNIFDENQENLSEYVRKNGYQNKLRIVLSGDDFGVSNPIGGAERKLFALYMDTDNAKIYNTKANQLPLVLLCERSHITDLNELFSPVKRDLKRLMDNGITVQYNGIERKLEICLAYVLADNLGVCEMLGMKRNFSKGFICRYCGLTYNEMQTEIYETRSLNLHKSI</sequence>
<name>A0A922HVW7_DERFA</name>
<dbReference type="EMBL" id="ASGP02000004">
    <property type="protein sequence ID" value="KAH9510678.1"/>
    <property type="molecule type" value="Genomic_DNA"/>
</dbReference>
<gene>
    <name evidence="1" type="ORF">DERF_009188</name>
</gene>
<keyword evidence="2" id="KW-1185">Reference proteome</keyword>
<evidence type="ECO:0000313" key="1">
    <source>
        <dbReference type="EMBL" id="KAH9510678.1"/>
    </source>
</evidence>
<evidence type="ECO:0000313" key="2">
    <source>
        <dbReference type="Proteomes" id="UP000790347"/>
    </source>
</evidence>
<feature type="non-terminal residue" evidence="1">
    <location>
        <position position="1"/>
    </location>
</feature>
<reference evidence="1" key="1">
    <citation type="submission" date="2013-05" db="EMBL/GenBank/DDBJ databases">
        <authorList>
            <person name="Yim A.K.Y."/>
            <person name="Chan T.F."/>
            <person name="Ji K.M."/>
            <person name="Liu X.Y."/>
            <person name="Zhou J.W."/>
            <person name="Li R.Q."/>
            <person name="Yang K.Y."/>
            <person name="Li J."/>
            <person name="Li M."/>
            <person name="Law P.T.W."/>
            <person name="Wu Y.L."/>
            <person name="Cai Z.L."/>
            <person name="Qin H."/>
            <person name="Bao Y."/>
            <person name="Leung R.K.K."/>
            <person name="Ng P.K.S."/>
            <person name="Zou J."/>
            <person name="Zhong X.J."/>
            <person name="Ran P.X."/>
            <person name="Zhong N.S."/>
            <person name="Liu Z.G."/>
            <person name="Tsui S.K.W."/>
        </authorList>
    </citation>
    <scope>NUCLEOTIDE SEQUENCE</scope>
    <source>
        <strain evidence="1">Derf</strain>
        <tissue evidence="1">Whole organism</tissue>
    </source>
</reference>
<organism evidence="1 2">
    <name type="scientific">Dermatophagoides farinae</name>
    <name type="common">American house dust mite</name>
    <dbReference type="NCBI Taxonomy" id="6954"/>
    <lineage>
        <taxon>Eukaryota</taxon>
        <taxon>Metazoa</taxon>
        <taxon>Ecdysozoa</taxon>
        <taxon>Arthropoda</taxon>
        <taxon>Chelicerata</taxon>
        <taxon>Arachnida</taxon>
        <taxon>Acari</taxon>
        <taxon>Acariformes</taxon>
        <taxon>Sarcoptiformes</taxon>
        <taxon>Astigmata</taxon>
        <taxon>Psoroptidia</taxon>
        <taxon>Analgoidea</taxon>
        <taxon>Pyroglyphidae</taxon>
        <taxon>Dermatophagoidinae</taxon>
        <taxon>Dermatophagoides</taxon>
    </lineage>
</organism>
<comment type="caution">
    <text evidence="1">The sequence shown here is derived from an EMBL/GenBank/DDBJ whole genome shotgun (WGS) entry which is preliminary data.</text>
</comment>
<accession>A0A922HVW7</accession>
<proteinExistence type="predicted"/>
<protein>
    <submittedName>
        <fullName evidence="1">Uncharacterized protein</fullName>
    </submittedName>
</protein>
<reference evidence="1" key="2">
    <citation type="journal article" date="2022" name="Res Sq">
        <title>Comparative Genomics Reveals Insights into the Divergent Evolution of Astigmatic Mites and Household Pest Adaptations.</title>
        <authorList>
            <person name="Xiong Q."/>
            <person name="Wan A.T.-Y."/>
            <person name="Liu X.-Y."/>
            <person name="Fung C.S.-H."/>
            <person name="Xiao X."/>
            <person name="Malainual N."/>
            <person name="Hou J."/>
            <person name="Wang L."/>
            <person name="Wang M."/>
            <person name="Yang K."/>
            <person name="Cui Y."/>
            <person name="Leung E."/>
            <person name="Nong W."/>
            <person name="Shin S.-K."/>
            <person name="Au S."/>
            <person name="Jeong K.Y."/>
            <person name="Chew F.T."/>
            <person name="Hui J."/>
            <person name="Leung T.F."/>
            <person name="Tungtrongchitr A."/>
            <person name="Zhong N."/>
            <person name="Liu Z."/>
            <person name="Tsui S."/>
        </authorList>
    </citation>
    <scope>NUCLEOTIDE SEQUENCE</scope>
    <source>
        <strain evidence="1">Derf</strain>
        <tissue evidence="1">Whole organism</tissue>
    </source>
</reference>
<dbReference type="Proteomes" id="UP000790347">
    <property type="component" value="Unassembled WGS sequence"/>
</dbReference>